<feature type="region of interest" description="Disordered" evidence="1">
    <location>
        <begin position="3406"/>
        <end position="3448"/>
    </location>
</feature>
<dbReference type="Proteomes" id="UP001165122">
    <property type="component" value="Unassembled WGS sequence"/>
</dbReference>
<dbReference type="EMBL" id="BRXW01000316">
    <property type="protein sequence ID" value="GMI18022.1"/>
    <property type="molecule type" value="Genomic_DNA"/>
</dbReference>
<organism evidence="3 4">
    <name type="scientific">Triparma laevis f. longispina</name>
    <dbReference type="NCBI Taxonomy" id="1714387"/>
    <lineage>
        <taxon>Eukaryota</taxon>
        <taxon>Sar</taxon>
        <taxon>Stramenopiles</taxon>
        <taxon>Ochrophyta</taxon>
        <taxon>Bolidophyceae</taxon>
        <taxon>Parmales</taxon>
        <taxon>Triparmaceae</taxon>
        <taxon>Triparma</taxon>
    </lineage>
</organism>
<keyword evidence="2" id="KW-0812">Transmembrane</keyword>
<keyword evidence="4" id="KW-1185">Reference proteome</keyword>
<accession>A0A9W7FS55</accession>
<evidence type="ECO:0000313" key="3">
    <source>
        <dbReference type="EMBL" id="GMI18022.1"/>
    </source>
</evidence>
<dbReference type="Gene3D" id="2.60.120.200">
    <property type="match status" value="4"/>
</dbReference>
<feature type="transmembrane region" description="Helical" evidence="2">
    <location>
        <begin position="3060"/>
        <end position="3078"/>
    </location>
</feature>
<evidence type="ECO:0000313" key="4">
    <source>
        <dbReference type="Proteomes" id="UP001165122"/>
    </source>
</evidence>
<dbReference type="OrthoDB" id="198749at2759"/>
<dbReference type="InterPro" id="IPR013320">
    <property type="entry name" value="ConA-like_dom_sf"/>
</dbReference>
<evidence type="ECO:0000256" key="1">
    <source>
        <dbReference type="SAM" id="MobiDB-lite"/>
    </source>
</evidence>
<feature type="transmembrane region" description="Helical" evidence="2">
    <location>
        <begin position="2175"/>
        <end position="2192"/>
    </location>
</feature>
<feature type="transmembrane region" description="Helical" evidence="2">
    <location>
        <begin position="2465"/>
        <end position="2484"/>
    </location>
</feature>
<feature type="transmembrane region" description="Helical" evidence="2">
    <location>
        <begin position="2389"/>
        <end position="2406"/>
    </location>
</feature>
<dbReference type="Pfam" id="PF13385">
    <property type="entry name" value="Laminin_G_3"/>
    <property type="match status" value="4"/>
</dbReference>
<proteinExistence type="predicted"/>
<feature type="region of interest" description="Disordered" evidence="1">
    <location>
        <begin position="3357"/>
        <end position="3384"/>
    </location>
</feature>
<dbReference type="InterPro" id="IPR013783">
    <property type="entry name" value="Ig-like_fold"/>
</dbReference>
<keyword evidence="2" id="KW-0472">Membrane</keyword>
<dbReference type="SUPFAM" id="SSF49899">
    <property type="entry name" value="Concanavalin A-like lectins/glucanases"/>
    <property type="match status" value="5"/>
</dbReference>
<keyword evidence="2" id="KW-1133">Transmembrane helix</keyword>
<comment type="caution">
    <text evidence="3">The sequence shown here is derived from an EMBL/GenBank/DDBJ whole genome shotgun (WGS) entry which is preliminary data.</text>
</comment>
<protein>
    <submittedName>
        <fullName evidence="3">Uncharacterized protein</fullName>
    </submittedName>
</protein>
<evidence type="ECO:0000256" key="2">
    <source>
        <dbReference type="SAM" id="Phobius"/>
    </source>
</evidence>
<feature type="compositionally biased region" description="Polar residues" evidence="1">
    <location>
        <begin position="3375"/>
        <end position="3384"/>
    </location>
</feature>
<gene>
    <name evidence="3" type="ORF">TrLO_g14555</name>
</gene>
<name>A0A9W7FS55_9STRA</name>
<feature type="transmembrane region" description="Helical" evidence="2">
    <location>
        <begin position="2844"/>
        <end position="2866"/>
    </location>
</feature>
<reference evidence="4" key="1">
    <citation type="journal article" date="2023" name="Commun. Biol.">
        <title>Genome analysis of Parmales, the sister group of diatoms, reveals the evolutionary specialization of diatoms from phago-mixotrophs to photoautotrophs.</title>
        <authorList>
            <person name="Ban H."/>
            <person name="Sato S."/>
            <person name="Yoshikawa S."/>
            <person name="Yamada K."/>
            <person name="Nakamura Y."/>
            <person name="Ichinomiya M."/>
            <person name="Sato N."/>
            <person name="Blanc-Mathieu R."/>
            <person name="Endo H."/>
            <person name="Kuwata A."/>
            <person name="Ogata H."/>
        </authorList>
    </citation>
    <scope>NUCLEOTIDE SEQUENCE [LARGE SCALE GENOMIC DNA]</scope>
    <source>
        <strain evidence="4">NIES 3700</strain>
    </source>
</reference>
<sequence length="3473" mass="380713">MNYYDMYIAESSDSGWSNTKRDWNGNAGDWELETPVSGWVEWDFRGCEENEEIIANTENGESLVGTLNNFPTTPTPCSSSGLTFDYTTSSYASTTPYRFGGTMSVETYVKFSSFQESSRIFDFGSGEGIENVYVMGVGSTIVWSARQGTSNQAITADNWETGTWNHVVVTVSGSTMKIYKNGVLVGTKTNGHEPSDLKRTNHWIGRSAWASNGYFDGTMAYVKFYHGVELSQSDVTDLYAPYNTAHHFWDFRGCSTGSVVSDSIAGDLFATPTNGASCTPTGISLDGTNDYVPLTNWEWGGTTSFETYVKYDSFVQHSRVFDFSSGASSDNVNLFNMDTTSTIRWQVRQGSTGKHLLTSNWYSSTWTHVVVTVSGTNMNVYKNGVLVGAKTDGWEPNVLTRTNHILGAGEGSINFMDGTIAYLKVWHGVELQQTDVTNLYSPHNTFHHFFDFRNCGATITIPVTDSVTSDLAVTLNNGPTCSSSGITLDGIDDYADIDDWEFGGTTSIETYVNFNSFNYYSPVFDFSNGVDSDNFVLGNVEDSSEIEWLVFQGSDAKSLATSNFDSSTWTHIVATVSGNTMKVYKNGVLDAMGGTKTNGWEPNVITRTQNWLGRSGDPTSDYFDGTIAYLKIWHGVELQQSYVTDLYAPHNTAHHFFDFRNCDATTPVIDSGAFNLTATPLNGATCTPTGLSFDGIDDYVHIAQWEWGGTTSIEAYVKYDSFNTNSRVFNFGNGESSDNVFLSNPETFSSINWGVQQGSTGSTTGLKELQTSSFDDSAWTHIVLTASGTTMNVYKNGAIAETKTDAWEPKVLTRTKHWLGRSSYSSDGYFAGTIAYLKIWHGVELQSVDVSALYPPLTIAPTVAPTPSPTASPTMAPTADPIPPPDPPPPTHFFDFRSPSCDATTSITPDKTTATQGHSAACSGACSCNVKGLTIAPTSQILITPTVLSSNFSIAIAFNITSQPQPATDATGGYRKLQADLTVLYPSTGGAPSLELTTGLSTQVVTVPGLVYSKKYRAVIVVSKTTFALHIEGEEYSAPLQEPFSQTELYDPIELGTESFSGAISHLTIWRTTITDRQAKHLSPPPPPFIYSSPVAVISAPLSVGSCAGISVDGSSSSSGGANDLTYQWSLDGTTLTTSTVSLSFSSLDPGTHIIELTVSSPSSLLSSPPSTATITVNSENTPNVEFRPFTLTSPDLPVEIKATAVTTGCDPTTSSTAVAASGYSYAVSINNIIIMPFSQSVNLYLPPYTFRPNDEVTIFLNVTDPQTSFTTRVSTSFTAPQGQVIAEIIDGDRTLPEGETLILDGSNSRDTGYEDGGASLTYSWECHDVTNSSAITSVPFRPHLHAIYTPPDSIPTGKTYLFTLMVLAPDGRSHSHSVQITQADSPIPSLTIGSVSNHNSHVKLTLPTSISWEGTDTVSYSWSVTNPATGASIPKANFNAPSTGTLFEPGLAPLVLPPNTLTPSTTYVASLTATFNSTSKASTSSLTFDVNGPPSGGSLTFDIPSGESVGSALSTVYILRALNWFDPDGGLSYWFGYAPPSGAVQQLQDWSGEASASVYLPPGNITLITKVKDVHGAIANSTTSTFVQQALSISAAMAASSDLINEAITSGDEETALAIIASTAEVLISVDCSSSPPCASLNRHPCGDVSSYTKSQGGTNACGDCLPTYSGVSGPVTSSNDACTAPPPSCENGVLDSSTETDVDCGGSCQPCEISSACSTNSDCLSNDCDQTANVCLPEKKQCPTSVAQTVCSGHGTCGFKDYNGASAVFCAASNELCSAVCECDSGFAGDGCHWTQEKKNELVAARRDLLMGVNNVQQSEASLEAAQTSALAQASVVKDLVSLPDELDEESVELAVELLNNIASVRLSAGDDERQANVDLATAVSSILSAQAKDDSNSTLSTIVDSIVSKVAYLELNTLVEGEMASEVVTDNIRMSSIVVNPSTLTSAEFKAPSDNATVFSFPEGTPESGASGISVAMWGQNPHTNAGDANRTLSVVSAVTKLTVTSVDSSNRRRLDASSNETQNMTVAMETLIDPILSYSVAFAEPEVQMSFQINCTKGLEEMKLVECSSATFGYHCDGADDELNKIDCITASVVPVCGMYDQGTNSWMTENCMEVPSTSANTVKCKCFFDQRTVNPDFTAMAATVGNSFVSTLTVGVNHLFSISAVSENSTMFYTLGAMTLLAVLLTYRGYQLDLKDKDAEGKRIFLEYNMKEIETKRQQSRDDRDKKKKLEAIAELKASNNEDQRMRGMLMERDKKKEEQAMSMLVKMGGGSSVEAQEFVDREDSAKKNWNAIKKIGLAQHLKKSVHKHLEGGDEAGNIFGAMMGEGRGMRIARHIKDSTPQFITLKRNKVGLFSKAVVQFHSLFFLLARKFHGDGMDRPTKVAFVYMNLINVMFVTALTYELRAGRKTDVCSQFDDTSFDECLGGGGLSPFDSSMSRCIFEFAGRYCVDRPLGEDAYKIGIFLSFFTGILTLPLSIGVKKIFFKGILPPSIQAIKEANARYIELVRQAGEEDNDRHLHGTVINSWENQCMVYRDLFLKEKMKDKADFAEYYIKGLPWMVLPHGINRKFLNKRRNKKKAHGEVIKVFHILIERRQEILTVLHDEAAADAEAFRLDLLLMGLGAEKHRLSAKHNSKNGGKRTREMDLVRARFALDEFDSLFGEGFEKFCDFFPNSEDQKKVLKIVWKRWLFFRFHYVDSYSKMKEREAEQHTFAHALLAKMRWFRVQEETKYWAKNLAKLRNELPELGDEVAKPSDMELAQVFSELEESIHIVYQQIKHDLGAKTELERNLMVLPETKKSTRIMEYYNMGGLNKFERLIFKLNMINSKTLPLATQEFMKYVFWAIVFGWTGFCIFYLLSFAVKHGDETIKLWLVAFFFGWVQKLIFNEPQMIMLKHVFLPLIFVGTLERGLSSTSRWQLKYHVFAHSHKLGNERVPVGGAYRVALERPDLITSKYILAHAGVPTPLRDGSEYGGEAKVGAEGKSPADSYFQAVENSSKDEDFSLRFQPNKGNMKEEAQKQIHKMISDSRSAVKAKFIMFEDSLDKHAASNSKYMRWFYLFFGWFMIFASLLLLLDELDMGDLALAGVQAGIIWASDGSNKGWLILACTIVPVAIMVFFAVLYNLGLIKLAGDLLEWKNTKNKKKLFRSKILWDYIVSCSSLLQAIRERERVHLDYDGNEIREADQEGGKKFRSIYTESVPHAMAMWVWRYSVFEWVWTGISNPSRVVGGVVGGVTRVCRSFKDFVKGDGDKIHVMYAKEEEEKEEGEGEGEGVVTQVTILWDPKKVQESEVLEVYIDLVEELVGGVVEPAMVEAKVELERAAKELVDGLEAKKREEERISKLTQKLMSIEVKVEEEHEDEEEDKVDWSGVSPLTSTTNSLAQTPFQNRNMFFGDDMGSLGEAYQSDDDQSLLDGGYDSDKTLEQKAMSYRVPTPHSKGGLKMKGPMARIFCAEEEKEEKVEKEKEELPS</sequence>
<feature type="transmembrane region" description="Helical" evidence="2">
    <location>
        <begin position="2358"/>
        <end position="2377"/>
    </location>
</feature>
<feature type="transmembrane region" description="Helical" evidence="2">
    <location>
        <begin position="3106"/>
        <end position="3128"/>
    </location>
</feature>
<dbReference type="Gene3D" id="2.60.40.10">
    <property type="entry name" value="Immunoglobulins"/>
    <property type="match status" value="2"/>
</dbReference>